<reference evidence="1" key="1">
    <citation type="submission" date="2022-08" db="EMBL/GenBank/DDBJ databases">
        <title>Genome Sequence of Pycnoporus sanguineus.</title>
        <authorList>
            <person name="Buettner E."/>
        </authorList>
    </citation>
    <scope>NUCLEOTIDE SEQUENCE</scope>
    <source>
        <strain evidence="1">CG-C14</strain>
    </source>
</reference>
<keyword evidence="2" id="KW-1185">Reference proteome</keyword>
<proteinExistence type="predicted"/>
<comment type="caution">
    <text evidence="1">The sequence shown here is derived from an EMBL/GenBank/DDBJ whole genome shotgun (WGS) entry which is preliminary data.</text>
</comment>
<gene>
    <name evidence="1" type="ORF">NUW54_g4269</name>
</gene>
<accession>A0ACC1Q1I1</accession>
<name>A0ACC1Q1I1_9APHY</name>
<evidence type="ECO:0000313" key="2">
    <source>
        <dbReference type="Proteomes" id="UP001144978"/>
    </source>
</evidence>
<dbReference type="EMBL" id="JANSHE010000959">
    <property type="protein sequence ID" value="KAJ3005601.1"/>
    <property type="molecule type" value="Genomic_DNA"/>
</dbReference>
<sequence length="79" mass="8590">MEDEYELTRTATAESTSDYDAADDRRGRYRDEDDGGATAGSEPKGLGVDATQPSEQVEKGGAQAEGDTDRTMEQRIDSR</sequence>
<protein>
    <submittedName>
        <fullName evidence="1">Uncharacterized protein</fullName>
    </submittedName>
</protein>
<dbReference type="Proteomes" id="UP001144978">
    <property type="component" value="Unassembled WGS sequence"/>
</dbReference>
<organism evidence="1 2">
    <name type="scientific">Trametes sanguinea</name>
    <dbReference type="NCBI Taxonomy" id="158606"/>
    <lineage>
        <taxon>Eukaryota</taxon>
        <taxon>Fungi</taxon>
        <taxon>Dikarya</taxon>
        <taxon>Basidiomycota</taxon>
        <taxon>Agaricomycotina</taxon>
        <taxon>Agaricomycetes</taxon>
        <taxon>Polyporales</taxon>
        <taxon>Polyporaceae</taxon>
        <taxon>Trametes</taxon>
    </lineage>
</organism>
<evidence type="ECO:0000313" key="1">
    <source>
        <dbReference type="EMBL" id="KAJ3005601.1"/>
    </source>
</evidence>